<dbReference type="GO" id="GO:0005768">
    <property type="term" value="C:endosome"/>
    <property type="evidence" value="ECO:0007669"/>
    <property type="project" value="TreeGrafter"/>
</dbReference>
<evidence type="ECO:0000256" key="1">
    <source>
        <dbReference type="ARBA" id="ARBA00009574"/>
    </source>
</evidence>
<feature type="region of interest" description="Disordered" evidence="5">
    <location>
        <begin position="60"/>
        <end position="87"/>
    </location>
</feature>
<dbReference type="Proteomes" id="UP001302812">
    <property type="component" value="Unassembled WGS sequence"/>
</dbReference>
<comment type="similarity">
    <text evidence="1">Belongs to the ATG14 family.</text>
</comment>
<dbReference type="Pfam" id="PF10186">
    <property type="entry name" value="ATG14"/>
    <property type="match status" value="1"/>
</dbReference>
<dbReference type="PANTHER" id="PTHR15157:SF5">
    <property type="entry name" value="UV RADIATION RESISTANCE-ASSOCIATED GENE PROTEIN"/>
    <property type="match status" value="1"/>
</dbReference>
<keyword evidence="3 4" id="KW-0175">Coiled coil</keyword>
<dbReference type="GO" id="GO:0035493">
    <property type="term" value="P:SNARE complex assembly"/>
    <property type="evidence" value="ECO:0007669"/>
    <property type="project" value="TreeGrafter"/>
</dbReference>
<dbReference type="PANTHER" id="PTHR15157">
    <property type="entry name" value="UV RADIATION RESISTANCE-ASSOCIATED GENE PROTEIN"/>
    <property type="match status" value="1"/>
</dbReference>
<dbReference type="GO" id="GO:0000323">
    <property type="term" value="C:lytic vacuole"/>
    <property type="evidence" value="ECO:0007669"/>
    <property type="project" value="TreeGrafter"/>
</dbReference>
<dbReference type="InterPro" id="IPR018791">
    <property type="entry name" value="UV_resistance/autophagy_Atg14"/>
</dbReference>
<evidence type="ECO:0000256" key="2">
    <source>
        <dbReference type="ARBA" id="ARBA00013807"/>
    </source>
</evidence>
<protein>
    <recommendedName>
        <fullName evidence="2">Autophagy-related protein 14</fullName>
    </recommendedName>
</protein>
<sequence>MSAEPTRPLLLPQNRKLRHLRGLSIRNLVFSRPRGHTIDDAALNKTPAKIESLRNAPHLHHALSSDDLRPPAARRRSTNLANGSPAARQKRFEDAFDSRLTDVFFSLHVDGEEEPIYISEVGERATNFNFRLFDSSDLDSSITQAPQVTIKVWTKHLGTWGLLLVEEADLRALNWLGSLQNIHFPPNSLVFHMVDGVYSLELSAKPPPPKQGIALPTSSYNALMRLATLDNSIQDALATRDLLTQQINDFLSKEAKNQVPEAEAELALTSKYLTQQRRNVEAAKKRNEDLKASIVARRAAIAQGRDVQARAAKDVENATEKLAQSKELVSKTKDQIRGQRRRICEDLSRIYNITPIPLAPPLSFQICGLPLPNTDYDSSSSSSSRQHKSKSSACSLTAIDEDSLSAALGHVGQLADMLQYYLGVPLPYPVHAFGSRSSIRDDISQLPGSHGHSHDPRQREFPLYLPRGGGGSFSSAQFRFDYAWFLLNKDIEALCASQGLKVVDIRHTLPNLKYLLYVCSAGTDEVPERKRGGVRGLWAGRMRHMGVGNDDGGSSSVGGSRRGSDASDALARQREELRKAVAARENGGAVSGFSSSPAEGAADLPFGETKLTLRTKGLRENAAP</sequence>
<organism evidence="6 7">
    <name type="scientific">Canariomyces notabilis</name>
    <dbReference type="NCBI Taxonomy" id="2074819"/>
    <lineage>
        <taxon>Eukaryota</taxon>
        <taxon>Fungi</taxon>
        <taxon>Dikarya</taxon>
        <taxon>Ascomycota</taxon>
        <taxon>Pezizomycotina</taxon>
        <taxon>Sordariomycetes</taxon>
        <taxon>Sordariomycetidae</taxon>
        <taxon>Sordariales</taxon>
        <taxon>Chaetomiaceae</taxon>
        <taxon>Canariomyces</taxon>
    </lineage>
</organism>
<gene>
    <name evidence="6" type="ORF">N656DRAFT_834071</name>
</gene>
<reference evidence="6" key="2">
    <citation type="submission" date="2023-05" db="EMBL/GenBank/DDBJ databases">
        <authorList>
            <consortium name="Lawrence Berkeley National Laboratory"/>
            <person name="Steindorff A."/>
            <person name="Hensen N."/>
            <person name="Bonometti L."/>
            <person name="Westerberg I."/>
            <person name="Brannstrom I.O."/>
            <person name="Guillou S."/>
            <person name="Cros-Aarteil S."/>
            <person name="Calhoun S."/>
            <person name="Haridas S."/>
            <person name="Kuo A."/>
            <person name="Mondo S."/>
            <person name="Pangilinan J."/>
            <person name="Riley R."/>
            <person name="Labutti K."/>
            <person name="Andreopoulos B."/>
            <person name="Lipzen A."/>
            <person name="Chen C."/>
            <person name="Yanf M."/>
            <person name="Daum C."/>
            <person name="Ng V."/>
            <person name="Clum A."/>
            <person name="Ohm R."/>
            <person name="Martin F."/>
            <person name="Silar P."/>
            <person name="Natvig D."/>
            <person name="Lalanne C."/>
            <person name="Gautier V."/>
            <person name="Ament-Velasquez S.L."/>
            <person name="Kruys A."/>
            <person name="Hutchinson M.I."/>
            <person name="Powell A.J."/>
            <person name="Barry K."/>
            <person name="Miller A.N."/>
            <person name="Grigoriev I.V."/>
            <person name="Debuchy R."/>
            <person name="Gladieux P."/>
            <person name="Thoren M.H."/>
            <person name="Johannesson H."/>
        </authorList>
    </citation>
    <scope>NUCLEOTIDE SEQUENCE</scope>
    <source>
        <strain evidence="6">CBS 508.74</strain>
    </source>
</reference>
<evidence type="ECO:0000256" key="5">
    <source>
        <dbReference type="SAM" id="MobiDB-lite"/>
    </source>
</evidence>
<dbReference type="RefSeq" id="XP_064673639.1">
    <property type="nucleotide sequence ID" value="XM_064818711.1"/>
</dbReference>
<evidence type="ECO:0000313" key="6">
    <source>
        <dbReference type="EMBL" id="KAK4116069.1"/>
    </source>
</evidence>
<evidence type="ECO:0000256" key="4">
    <source>
        <dbReference type="SAM" id="Coils"/>
    </source>
</evidence>
<accession>A0AAN6TKB4</accession>
<keyword evidence="7" id="KW-1185">Reference proteome</keyword>
<dbReference type="GO" id="GO:0000149">
    <property type="term" value="F:SNARE binding"/>
    <property type="evidence" value="ECO:0007669"/>
    <property type="project" value="TreeGrafter"/>
</dbReference>
<feature type="compositionally biased region" description="Low complexity" evidence="5">
    <location>
        <begin position="546"/>
        <end position="559"/>
    </location>
</feature>
<name>A0AAN6TKB4_9PEZI</name>
<feature type="coiled-coil region" evidence="4">
    <location>
        <begin position="273"/>
        <end position="335"/>
    </location>
</feature>
<feature type="region of interest" description="Disordered" evidence="5">
    <location>
        <begin position="545"/>
        <end position="607"/>
    </location>
</feature>
<evidence type="ECO:0000313" key="7">
    <source>
        <dbReference type="Proteomes" id="UP001302812"/>
    </source>
</evidence>
<comment type="caution">
    <text evidence="6">The sequence shown here is derived from an EMBL/GenBank/DDBJ whole genome shotgun (WGS) entry which is preliminary data.</text>
</comment>
<proteinExistence type="inferred from homology"/>
<dbReference type="GO" id="GO:0032991">
    <property type="term" value="C:protein-containing complex"/>
    <property type="evidence" value="ECO:0007669"/>
    <property type="project" value="UniProtKB-ARBA"/>
</dbReference>
<dbReference type="EMBL" id="MU853333">
    <property type="protein sequence ID" value="KAK4116069.1"/>
    <property type="molecule type" value="Genomic_DNA"/>
</dbReference>
<evidence type="ECO:0000256" key="3">
    <source>
        <dbReference type="ARBA" id="ARBA00023054"/>
    </source>
</evidence>
<reference evidence="6" key="1">
    <citation type="journal article" date="2023" name="Mol. Phylogenet. Evol.">
        <title>Genome-scale phylogeny and comparative genomics of the fungal order Sordariales.</title>
        <authorList>
            <person name="Hensen N."/>
            <person name="Bonometti L."/>
            <person name="Westerberg I."/>
            <person name="Brannstrom I.O."/>
            <person name="Guillou S."/>
            <person name="Cros-Aarteil S."/>
            <person name="Calhoun S."/>
            <person name="Haridas S."/>
            <person name="Kuo A."/>
            <person name="Mondo S."/>
            <person name="Pangilinan J."/>
            <person name="Riley R."/>
            <person name="LaButti K."/>
            <person name="Andreopoulos B."/>
            <person name="Lipzen A."/>
            <person name="Chen C."/>
            <person name="Yan M."/>
            <person name="Daum C."/>
            <person name="Ng V."/>
            <person name="Clum A."/>
            <person name="Steindorff A."/>
            <person name="Ohm R.A."/>
            <person name="Martin F."/>
            <person name="Silar P."/>
            <person name="Natvig D.O."/>
            <person name="Lalanne C."/>
            <person name="Gautier V."/>
            <person name="Ament-Velasquez S.L."/>
            <person name="Kruys A."/>
            <person name="Hutchinson M.I."/>
            <person name="Powell A.J."/>
            <person name="Barry K."/>
            <person name="Miller A.N."/>
            <person name="Grigoriev I.V."/>
            <person name="Debuchy R."/>
            <person name="Gladieux P."/>
            <person name="Hiltunen Thoren M."/>
            <person name="Johannesson H."/>
        </authorList>
    </citation>
    <scope>NUCLEOTIDE SEQUENCE</scope>
    <source>
        <strain evidence="6">CBS 508.74</strain>
    </source>
</reference>
<dbReference type="GeneID" id="89942837"/>
<dbReference type="AlphaFoldDB" id="A0AAN6TKB4"/>